<gene>
    <name evidence="1" type="ORF">KSF_088570</name>
</gene>
<dbReference type="AlphaFoldDB" id="A0A8J3IVV9"/>
<keyword evidence="2" id="KW-1185">Reference proteome</keyword>
<protein>
    <submittedName>
        <fullName evidence="1">Uncharacterized protein</fullName>
    </submittedName>
</protein>
<evidence type="ECO:0000313" key="2">
    <source>
        <dbReference type="Proteomes" id="UP000597444"/>
    </source>
</evidence>
<dbReference type="RefSeq" id="WP_220209501.1">
    <property type="nucleotide sequence ID" value="NZ_BNJK01000002.1"/>
</dbReference>
<name>A0A8J3IVV9_9CHLR</name>
<proteinExistence type="predicted"/>
<sequence>MLDPGQRKAPVILLVLTGERELPEQCQQGQRGQISCLLTLNLVGKQAQQEPEPMDADSCYLVLMNFIRRFSC</sequence>
<dbReference type="Proteomes" id="UP000597444">
    <property type="component" value="Unassembled WGS sequence"/>
</dbReference>
<reference evidence="1" key="1">
    <citation type="submission" date="2020-10" db="EMBL/GenBank/DDBJ databases">
        <title>Taxonomic study of unclassified bacteria belonging to the class Ktedonobacteria.</title>
        <authorList>
            <person name="Yabe S."/>
            <person name="Wang C.M."/>
            <person name="Zheng Y."/>
            <person name="Sakai Y."/>
            <person name="Cavaletti L."/>
            <person name="Monciardini P."/>
            <person name="Donadio S."/>
        </authorList>
    </citation>
    <scope>NUCLEOTIDE SEQUENCE</scope>
    <source>
        <strain evidence="1">ID150040</strain>
    </source>
</reference>
<organism evidence="1 2">
    <name type="scientific">Reticulibacter mediterranei</name>
    <dbReference type="NCBI Taxonomy" id="2778369"/>
    <lineage>
        <taxon>Bacteria</taxon>
        <taxon>Bacillati</taxon>
        <taxon>Chloroflexota</taxon>
        <taxon>Ktedonobacteria</taxon>
        <taxon>Ktedonobacterales</taxon>
        <taxon>Reticulibacteraceae</taxon>
        <taxon>Reticulibacter</taxon>
    </lineage>
</organism>
<comment type="caution">
    <text evidence="1">The sequence shown here is derived from an EMBL/GenBank/DDBJ whole genome shotgun (WGS) entry which is preliminary data.</text>
</comment>
<accession>A0A8J3IVV9</accession>
<dbReference type="EMBL" id="BNJK01000002">
    <property type="protein sequence ID" value="GHO98809.1"/>
    <property type="molecule type" value="Genomic_DNA"/>
</dbReference>
<evidence type="ECO:0000313" key="1">
    <source>
        <dbReference type="EMBL" id="GHO98809.1"/>
    </source>
</evidence>